<keyword evidence="3" id="KW-1133">Transmembrane helix</keyword>
<evidence type="ECO:0000256" key="3">
    <source>
        <dbReference type="SAM" id="Phobius"/>
    </source>
</evidence>
<accession>A0A252F1H4</accession>
<dbReference type="AlphaFoldDB" id="A0A252F1H4"/>
<comment type="caution">
    <text evidence="4">The sequence shown here is derived from an EMBL/GenBank/DDBJ whole genome shotgun (WGS) entry which is preliminary data.</text>
</comment>
<protein>
    <submittedName>
        <fullName evidence="4">Uncharacterized protein</fullName>
    </submittedName>
</protein>
<dbReference type="EMBL" id="NHOC01000011">
    <property type="protein sequence ID" value="OUM19664.1"/>
    <property type="molecule type" value="Genomic_DNA"/>
</dbReference>
<feature type="compositionally biased region" description="Basic residues" evidence="2">
    <location>
        <begin position="299"/>
        <end position="309"/>
    </location>
</feature>
<keyword evidence="1" id="KW-0175">Coiled coil</keyword>
<keyword evidence="3" id="KW-0472">Membrane</keyword>
<keyword evidence="3" id="KW-0812">Transmembrane</keyword>
<dbReference type="Proteomes" id="UP000194903">
    <property type="component" value="Unassembled WGS sequence"/>
</dbReference>
<feature type="coiled-coil region" evidence="1">
    <location>
        <begin position="178"/>
        <end position="257"/>
    </location>
</feature>
<dbReference type="RefSeq" id="WP_087021927.1">
    <property type="nucleotide sequence ID" value="NZ_NHOC01000011.1"/>
</dbReference>
<evidence type="ECO:0000256" key="1">
    <source>
        <dbReference type="SAM" id="Coils"/>
    </source>
</evidence>
<feature type="transmembrane region" description="Helical" evidence="3">
    <location>
        <begin position="57"/>
        <end position="74"/>
    </location>
</feature>
<evidence type="ECO:0000313" key="4">
    <source>
        <dbReference type="EMBL" id="OUM19664.1"/>
    </source>
</evidence>
<name>A0A252F1H4_9FIRM</name>
<feature type="region of interest" description="Disordered" evidence="2">
    <location>
        <begin position="284"/>
        <end position="309"/>
    </location>
</feature>
<proteinExistence type="predicted"/>
<evidence type="ECO:0000256" key="2">
    <source>
        <dbReference type="SAM" id="MobiDB-lite"/>
    </source>
</evidence>
<feature type="transmembrane region" description="Helical" evidence="3">
    <location>
        <begin position="7"/>
        <end position="23"/>
    </location>
</feature>
<feature type="transmembrane region" description="Helical" evidence="3">
    <location>
        <begin position="29"/>
        <end position="50"/>
    </location>
</feature>
<gene>
    <name evidence="4" type="ORF">CBW42_12110</name>
</gene>
<reference evidence="4 5" key="1">
    <citation type="submission" date="2017-05" db="EMBL/GenBank/DDBJ databases">
        <title>Butyricicoccus porcorum sp. nov. a butyrate-producing bacterium from the swine intestinal tract.</title>
        <authorList>
            <person name="Trachsel J."/>
            <person name="Humphrey S."/>
            <person name="Allen H.K."/>
        </authorList>
    </citation>
    <scope>NUCLEOTIDE SEQUENCE [LARGE SCALE GENOMIC DNA]</scope>
    <source>
        <strain evidence="4">BB10</strain>
    </source>
</reference>
<sequence length="309" mass="34624">MKTCKNFIPFIPLPVIIYYGAVQAGTIQMYVDCIAALVILFLLCNPFGLLDVLAGKLRLCLSLVILLAVAAVQLPTITTYARIWLLAAAIFIILICRVKSGIWKMEEAVKQSPEVDKVLEHLQYSGEFEARGAWSNYGAAETRALLHQIIGIECPENLISSAYMPVYCLAYLHGCLKAEGLQNKLEELEDAQDKLEDMSERLEDLQSDVADLIQANNELTEQSQKYYREARDKERQLAESRELLKAMRQQLETVKSSAPKTQIDRDNEILALVEAGMSLSQVGDKFGLSKSSVHAAKERAKKRREQKTA</sequence>
<evidence type="ECO:0000313" key="5">
    <source>
        <dbReference type="Proteomes" id="UP000194903"/>
    </source>
</evidence>
<keyword evidence="5" id="KW-1185">Reference proteome</keyword>
<organism evidence="4 5">
    <name type="scientific">Butyricicoccus porcorum</name>
    <dbReference type="NCBI Taxonomy" id="1945634"/>
    <lineage>
        <taxon>Bacteria</taxon>
        <taxon>Bacillati</taxon>
        <taxon>Bacillota</taxon>
        <taxon>Clostridia</taxon>
        <taxon>Eubacteriales</taxon>
        <taxon>Butyricicoccaceae</taxon>
        <taxon>Butyricicoccus</taxon>
    </lineage>
</organism>